<comment type="similarity">
    <text evidence="2">Belongs to the CDP-alcohol phosphatidyltransferase class-I family.</text>
</comment>
<protein>
    <recommendedName>
        <fullName evidence="7">CDP-diacylglycerol--serine O-phosphatidyltransferase</fullName>
    </recommendedName>
</protein>
<dbReference type="InterPro" id="IPR000462">
    <property type="entry name" value="CDP-OH_P_trans"/>
</dbReference>
<evidence type="ECO:0000256" key="2">
    <source>
        <dbReference type="RuleBase" id="RU003750"/>
    </source>
</evidence>
<dbReference type="InterPro" id="IPR043130">
    <property type="entry name" value="CDP-OH_PTrfase_TM_dom"/>
</dbReference>
<dbReference type="Pfam" id="PF01066">
    <property type="entry name" value="CDP-OH_P_transf"/>
    <property type="match status" value="1"/>
</dbReference>
<keyword evidence="1 2" id="KW-0808">Transferase</keyword>
<keyword evidence="3" id="KW-0472">Membrane</keyword>
<dbReference type="EMBL" id="CAJNOQ010000022">
    <property type="protein sequence ID" value="CAF0741800.1"/>
    <property type="molecule type" value="Genomic_DNA"/>
</dbReference>
<keyword evidence="3" id="KW-0812">Transmembrane</keyword>
<evidence type="ECO:0000313" key="4">
    <source>
        <dbReference type="EMBL" id="CAF0741800.1"/>
    </source>
</evidence>
<organism evidence="4 6">
    <name type="scientific">Didymodactylos carnosus</name>
    <dbReference type="NCBI Taxonomy" id="1234261"/>
    <lineage>
        <taxon>Eukaryota</taxon>
        <taxon>Metazoa</taxon>
        <taxon>Spiralia</taxon>
        <taxon>Gnathifera</taxon>
        <taxon>Rotifera</taxon>
        <taxon>Eurotatoria</taxon>
        <taxon>Bdelloidea</taxon>
        <taxon>Philodinida</taxon>
        <taxon>Philodinidae</taxon>
        <taxon>Didymodactylos</taxon>
    </lineage>
</organism>
<feature type="transmembrane region" description="Helical" evidence="3">
    <location>
        <begin position="68"/>
        <end position="86"/>
    </location>
</feature>
<sequence length="139" mass="15041">MSILLIGLFRFGSLFIIAASVCDVFDGRLARYLKTDGPMGVQLDSLADIVSFGVAPVILAYSISHWSFLMTIAFVVFPSAGAWRLGRFNVNPTQDYFVGLPITAAGLIVSFLALFSYTSPLIMIALASLMISTLKVPKL</sequence>
<accession>A0A813NMG1</accession>
<keyword evidence="6" id="KW-1185">Reference proteome</keyword>
<evidence type="ECO:0000256" key="1">
    <source>
        <dbReference type="ARBA" id="ARBA00022679"/>
    </source>
</evidence>
<comment type="caution">
    <text evidence="4">The sequence shown here is derived from an EMBL/GenBank/DDBJ whole genome shotgun (WGS) entry which is preliminary data.</text>
</comment>
<dbReference type="GO" id="GO:0016780">
    <property type="term" value="F:phosphotransferase activity, for other substituted phosphate groups"/>
    <property type="evidence" value="ECO:0007669"/>
    <property type="project" value="InterPro"/>
</dbReference>
<dbReference type="OrthoDB" id="448573at2759"/>
<evidence type="ECO:0000313" key="5">
    <source>
        <dbReference type="EMBL" id="CAF3520201.1"/>
    </source>
</evidence>
<dbReference type="Proteomes" id="UP000681722">
    <property type="component" value="Unassembled WGS sequence"/>
</dbReference>
<dbReference type="Proteomes" id="UP000663829">
    <property type="component" value="Unassembled WGS sequence"/>
</dbReference>
<dbReference type="InterPro" id="IPR048254">
    <property type="entry name" value="CDP_ALCOHOL_P_TRANSF_CS"/>
</dbReference>
<name>A0A813NMG1_9BILA</name>
<dbReference type="GO" id="GO:0016020">
    <property type="term" value="C:membrane"/>
    <property type="evidence" value="ECO:0007669"/>
    <property type="project" value="InterPro"/>
</dbReference>
<feature type="transmembrane region" description="Helical" evidence="3">
    <location>
        <begin position="98"/>
        <end position="131"/>
    </location>
</feature>
<evidence type="ECO:0008006" key="7">
    <source>
        <dbReference type="Google" id="ProtNLM"/>
    </source>
</evidence>
<reference evidence="4" key="1">
    <citation type="submission" date="2021-02" db="EMBL/GenBank/DDBJ databases">
        <authorList>
            <person name="Nowell W R."/>
        </authorList>
    </citation>
    <scope>NUCLEOTIDE SEQUENCE</scope>
</reference>
<gene>
    <name evidence="4" type="ORF">GPM918_LOCUS310</name>
    <name evidence="5" type="ORF">SRO942_LOCUS311</name>
</gene>
<dbReference type="EMBL" id="CAJOBC010000022">
    <property type="protein sequence ID" value="CAF3520201.1"/>
    <property type="molecule type" value="Genomic_DNA"/>
</dbReference>
<dbReference type="GO" id="GO:0008654">
    <property type="term" value="P:phospholipid biosynthetic process"/>
    <property type="evidence" value="ECO:0007669"/>
    <property type="project" value="InterPro"/>
</dbReference>
<evidence type="ECO:0000256" key="3">
    <source>
        <dbReference type="SAM" id="Phobius"/>
    </source>
</evidence>
<dbReference type="AlphaFoldDB" id="A0A813NMG1"/>
<proteinExistence type="inferred from homology"/>
<keyword evidence="3" id="KW-1133">Transmembrane helix</keyword>
<evidence type="ECO:0000313" key="6">
    <source>
        <dbReference type="Proteomes" id="UP000663829"/>
    </source>
</evidence>
<dbReference type="Gene3D" id="1.20.120.1760">
    <property type="match status" value="1"/>
</dbReference>
<dbReference type="PROSITE" id="PS00379">
    <property type="entry name" value="CDP_ALCOHOL_P_TRANSF"/>
    <property type="match status" value="1"/>
</dbReference>